<evidence type="ECO:0000256" key="2">
    <source>
        <dbReference type="ARBA" id="ARBA00022737"/>
    </source>
</evidence>
<evidence type="ECO:0000256" key="5">
    <source>
        <dbReference type="ARBA" id="ARBA00022801"/>
    </source>
</evidence>
<feature type="region of interest" description="Disordered" evidence="11">
    <location>
        <begin position="3426"/>
        <end position="3448"/>
    </location>
</feature>
<dbReference type="GO" id="GO:0005524">
    <property type="term" value="F:ATP binding"/>
    <property type="evidence" value="ECO:0007669"/>
    <property type="project" value="UniProtKB-KW"/>
</dbReference>
<feature type="region of interest" description="Disordered" evidence="11">
    <location>
        <begin position="2144"/>
        <end position="2174"/>
    </location>
</feature>
<dbReference type="OrthoDB" id="3156807at2759"/>
<evidence type="ECO:0000256" key="4">
    <source>
        <dbReference type="ARBA" id="ARBA00022771"/>
    </source>
</evidence>
<feature type="region of interest" description="Disordered" evidence="11">
    <location>
        <begin position="85"/>
        <end position="124"/>
    </location>
</feature>
<feature type="region of interest" description="Disordered" evidence="11">
    <location>
        <begin position="4628"/>
        <end position="4716"/>
    </location>
</feature>
<comment type="caution">
    <text evidence="13">The sequence shown here is derived from an EMBL/GenBank/DDBJ whole genome shotgun (WGS) entry which is preliminary data.</text>
</comment>
<feature type="region of interest" description="Disordered" evidence="11">
    <location>
        <begin position="1276"/>
        <end position="1303"/>
    </location>
</feature>
<dbReference type="InterPro" id="IPR002110">
    <property type="entry name" value="Ankyrin_rpt"/>
</dbReference>
<keyword evidence="9" id="KW-0040">ANK repeat</keyword>
<feature type="compositionally biased region" description="Basic and acidic residues" evidence="11">
    <location>
        <begin position="3437"/>
        <end position="3448"/>
    </location>
</feature>
<feature type="compositionally biased region" description="Basic and acidic residues" evidence="11">
    <location>
        <begin position="1182"/>
        <end position="1191"/>
    </location>
</feature>
<keyword evidence="7 10" id="KW-0862">Zinc</keyword>
<evidence type="ECO:0000313" key="14">
    <source>
        <dbReference type="Proteomes" id="UP000613740"/>
    </source>
</evidence>
<feature type="region of interest" description="Disordered" evidence="11">
    <location>
        <begin position="2906"/>
        <end position="2967"/>
    </location>
</feature>
<dbReference type="GO" id="GO:0004386">
    <property type="term" value="F:helicase activity"/>
    <property type="evidence" value="ECO:0007669"/>
    <property type="project" value="UniProtKB-KW"/>
</dbReference>
<feature type="region of interest" description="Disordered" evidence="11">
    <location>
        <begin position="1520"/>
        <end position="1557"/>
    </location>
</feature>
<evidence type="ECO:0000256" key="3">
    <source>
        <dbReference type="ARBA" id="ARBA00022741"/>
    </source>
</evidence>
<evidence type="ECO:0000259" key="12">
    <source>
        <dbReference type="PROSITE" id="PS50103"/>
    </source>
</evidence>
<dbReference type="InterPro" id="IPR013986">
    <property type="entry name" value="DExx_box_DNA_helicase_dom_sf"/>
</dbReference>
<dbReference type="SUPFAM" id="SSF90229">
    <property type="entry name" value="CCCH zinc finger"/>
    <property type="match status" value="2"/>
</dbReference>
<feature type="compositionally biased region" description="Low complexity" evidence="11">
    <location>
        <begin position="394"/>
        <end position="419"/>
    </location>
</feature>
<feature type="compositionally biased region" description="Acidic residues" evidence="11">
    <location>
        <begin position="488"/>
        <end position="516"/>
    </location>
</feature>
<feature type="compositionally biased region" description="Basic and acidic residues" evidence="11">
    <location>
        <begin position="2953"/>
        <end position="2963"/>
    </location>
</feature>
<dbReference type="Pfam" id="PF13361">
    <property type="entry name" value="UvrD_C"/>
    <property type="match status" value="1"/>
</dbReference>
<feature type="compositionally biased region" description="Low complexity" evidence="11">
    <location>
        <begin position="4654"/>
        <end position="4667"/>
    </location>
</feature>
<keyword evidence="2" id="KW-0677">Repeat</keyword>
<keyword evidence="6" id="KW-0347">Helicase</keyword>
<sequence>MGDRYKTMLCVNFEGGSCKFGAHCQFAHGAHELRSRRIQDQAPELQPPLQPPRGSQQHKTQLCKWHQLGSCSFGARCKFAHGEEELRSTGGGGGGGSGSDAPSGSGLPVTAPPPPPPPPPLTPADIQKLYKELLTSARAGDTIKTSVKSRELLERGPKPHYGLSRNQAADLIAAATMQYPCMPNLTSLLPLAVGFGDWTLLERQYPSSSQQGSSQAVYCQLLHETALTLLEWNKAGCSGAATAGLDVLRAICTARPSAVVDMKAPGILSTPLETVLLAGHEPRGVVGRVLREVAPITWLHTAPGHAAHRRAVEVCEALAGDEGCLVARNLGLGEAYFLACASVLQGMYDKKPPESVYSEAVQEPVPPPGSGHIQLPPLEIPGIPRVFTGVRLGASSNSSSSAGGGAAQAQAQAQGQASAPVASTKGSAKQPHTQQHQSPSGARSGTSSSASSVHKGPVAAAAKAIAAKAAAFAALGQQRQGQQQQGSVDDEVDDEGPPALLDDDSSDEGYDSEEEADTKLGLQGMSGASKAKTGAASQSGLARGFLGASGGGSSAKGPAAPVAAAAKGAAAAAAAASAATAQQPKQQPAKQAQASSTTGGLARGFLSGAASTSAGAAAGGGAALAKGSAAQAATSAAAGAGPGAKPATAAKPAASATAPKPAAATAAAAAAAKPAPVATNPAAPLAPPPGAAQFKAVLSELEQAVTSNSPRQVASCVAKLNSDTGLRQAFTPPPGVLFPLQDKAWAAVKVIKEKALSLESPLTILDDPFWVAQQAARAAASSSAQAGLLQQLLDTLRKCVWKAALEHKSSAMVLELRNVKMPEPGSLPWWLETLRDAAVPEDRPSPSLLEALLDTGNKAAAAVASDLVEKYSYVLHYANRNPCCLGMVRGLPVHDVDYHLRASLSVRTQKGGAKAEAFTAELQLPDPAAPEGWRRREVTATAFGWWALLPHYQNDHVLLSSLLKYVDPKLGRPAFEGLPPLHVLIQYGRRPWNGVKTVAKDPRLNALLMYTEGLLEQVAGGITPLYRAVCVGDVDVIVELINRGANPLASCTDARAGGSQDTPLHAAICRKSVEALEAIIGHSRPDVIRRLDQAYDSDGACPLMLAAEVGFARGVDILMTAAADPTLLHELAAGKAKKKTGSANADGPGACRQSVLSRVLQLVDAEAERRRKQGSGGEEAADGAKKTSAHESVMEAIHKRWRVEYSGTALHSSLGAEACKRVRAWLLGNAAETLWPIIQAMGAGGVRAGVLTASLMELLLEVCREAGGPDWRVPGTNDPFKLPADTSSSNSGNSNGGTWAGPSGTCPPQQMPVWTLIPESPVAQVEHARATAAAASQGTSLPPAWLTVPMMREMLQRGLASPHERVQPYRIMSELCKGSTLLHKACFIGDIEMVRLLLEAGADWAAKDDNGNTALHYAAMGSSSYTEEHVMALCRLLMWGRQEGVAAPGGGNKGSAAAAAALPPLLVEPERLALATATNSNKRLPEDLASAKIKPVLKKEVQALKQRVNAKLKNQEAAAKAGGGKAAASGGGKAEDKAAKGAAAEQPAADSKAGNEAAAAAAPAAPAPVAPLVLSPAEQLKALLADDEVLAAAPLAQLVGVPEESALQLATRLAKALPGTLLRGRRAGMQGSSGNNAGGGEGGEDGLTRLRAVVEGLREDDDEEGQDPDEGAEYSEDDTPPPGEELLDDDDVAVRGAAAAGAGDASPTAAAGSSSNGAAAANGVAAQADAPDFDNHPLRNLAWPLLITKEAIAGWGTLNDQWRKLVMARLRVIGQGLWPRCRGAKRITSDDALLMPQELWRLKLTKGGRILFEVAVDDHDSKGTFCEIIRVWCITLNHKEYEVMIQRVQRSFTNSLRMRLRKKLQPLELEGPGAVAAASGGAGAKKATGGAKAAAAAAVVAGGDRTRTRLPRFYKEAGLVDGGAAGEEGRVQEQGKALVLREHYPPASWADDTYTTLKFYTVDGLLVKAVMSGLAEAQVDFMFKLSPQERDLITMVPSPPSSIILLGRSGTGKTTCAVFRLWTAWLAPYLSRAHEPPHAVFVTASATLREQVARAFRKLQRAALRDHEWERASAAFSATYHTFKDVPPEAFPLFLSSRTYLRMLDGTTERPFFPRAANGAIIQVAGDGDEADPDGAALVVALNEDLSDEEDEEDTAAADEERQRGPGAADGGEEGGAALFEEEVAAADAARREEAARARLLLDMEGAAAGAVADGYGLGVAGRARLNREVTYQHFVSAMWPSITTPEQRAQVAPGRVYQEIVSYIKGSAEAISSPDGHLSREQYMALGRKRAANFSAEMRGDVVWPIFEKYERLKRQEWRYDMLDLVGHIYREMTTTPGGYAGTPVHALYRDEVQDFTQGELLLDMVVAADPNSLFYCGDTAQTIARGIGFRFADTRTLFHEENTRRQEAAARRLAAEAAAAESVGKAVARRGHGMTIATPPVLQLTMNYRTHQGVLDVAAVVVEALRRFFPLQIDKLERESAQFPGPHPLLLGSISADDLTYLLSGSDKKTSQVEFGAHQVILVRSMAAVDQLPEEIRDSNAIIMTVPQAKGLEFDDVFLVDFFADSQATAEWRVLCSYLKELQERGGKGLDGYAYALQQVAPADPGAVRPLEFNEGAHVVLAEELKHLYTAITRAKNNVVIFDRNAAKRAPFYHLLQSLGMARTVHKSLLEDGADAAKFGLTQKATSSRHEWAKRARNLMGNRNYAMARKAFLQAEDQVRAEVAEAFLKRQRAGQESIPDADKRRLLASAALQLLAATTRCGESPDPAEPEELRRWVREASKFLEGCGKSIEAAQLKFKLGTQRAVQAALRLLVDAKEHAAAADCCLHMAAAELAAARARAVEEDAAAAGSMARLMMTEAELAAQREAQAHQAAVPWLAKAVEQFQFASNSAAVLALLAPPGFGQQAPSERSGAGASSTPAAAAVPGSDSEADEDGGEDEAEDVAEDEEQQRELEAQERRGPLAAFAPMAPRLHAMLARRWQGYGQALRAAAIALHSRGSLRRAGAVARLVPIPHERDTLLETLGYWRARARARSAADPLGAAQVLLEHGDTRRAVRLVLRCLEPLPAASGAEAAEAAMAGAGGLTKAARQQQLYELQLRQDHERRQKQLLEANALVVLQRILAAQSKADEATKLRRVLEAWMDKQAKPEEDAKEASAEAASLNKRLLPVRGQVLLLEGRLLLEPWVAAVATGTVGPPGTAAAEDGTVATATTSAAAREAAWREAMPLLLTAVECFLRCDQWAEFMEAASLLLRSAPEAATGASMATGQLAEVEQALLQVMQAAAAPASDSEAPAAAAASCTQAAKQALARSMVVPEGALKLVRTAQTACDALGVGLGSHASGGVSLRPGGGLIGRASGFDRTRTAASLSKPQQDTLAALEGLLGLPGLSRPAEGKLPARSASHSWWAALGQHNTEAVRRAAATKATVGSGAKESATDAKEKDKKPATSWAAMAAKGAASSVSAAARDPDVSMLASTSQLLARCHLAAAAEADVGAMTAAAEAPGAGAGQLALPRATVAAVAVRALAVRAACLAHLAAGGALAAYLRPQAAADAKAAGAGTQQAQAADAAAAPQRSELVLDRLRPLVCAARAVHLAKMMIGSVAQGFSLAAAPSLRRCLDAQLRRVAAALVSASLPPATTPELLRELLQPPSQPQRRPGGGGGGPSRKVMGELLELLPREGFPYRQLSDWADEQLVRCMPLEYRMPLAPAVSYLACRTLMLVAPDSEDRAARLFALKDGGAKTADLPPQRLVHEGKATGPAEALLVRAFRAIDSCPVRAVGDLLYYLAWCARRDGLAAAAPGGAAAESAQPSAAAAGGKSSGGAPSTPEPVGLALPLEAYAELLEVTVGQLLLAACDNALLPGSLAGTLAGLPRVSDPHSGLDGVADTWARELGLRGLAAGVGAGGGGGAWGPGRGRGPSPAEVAQAKARAAEARKELTGQLRLAARLTLVMASHIDQRLQDAAASAAGGPGGDAASGGGAPELELLQQEVLPLLDAPGRRDALELLKQPGGPGAQLRRPQGKGRSGGAGVGGSSCASVAAPSAGASLPRLRAVAQRVLLAAGAALVSLELQESIDKPKRQQQKAAAEKQRLGGGPVPELLPLRLADSTEAAVVFRDACTLLQARVAPACFQPPTGPTDMASVAQAADGLAKLSQRVCYPGSRLSTGMRLVSPDADREYEGLSGAKPPKGPLALLFQAAQAKMQLPKAAADAGIGGRVQAASAAVAGVAARDYQATEDERTRQRSAALVIQKHWRAWRQARAERAEAARRERQQVQALQVLRTSIRFRLWVRARCRMARNALDAQQYQERFAAGCSAVTQFGDQELRFVATESVLKEKFVQLDKCPVCSRDVLEQQREELRQQLTQRQAGKLKGGAAEFRPHKNTVEHLEAANAFAAFRQVFASDLPARLGGSAARMDQLRASLERMDAFGVSGGEWQPGKVGYAPVKGQVLAEAKQALHGAEQARGAVEAALRQLAADRAWEQLNGGLLFPRYFALDQALQFVDYVRGRAEGLTAAARLTALLPPSEQLEALQPKQLPKPQEQEQAQPQVQEQEQEQQQLQERARTVSGELPEQALPPALDGPAAGADVTAAYAAGACAASPIKQREPEADALPVTPVGHRQQSGQWAAQQQQQQQQPVLHFTPPMPPMPTALLQQLQHLKQGQGPSGSGVAQPGISGHTFSQHNDQQQASQAYKHNPAQHGQGGAGADLPPGLAQPSGYAAAVAMGGAPGYATPGLIPPNFAAPSGFVRPHQHLSHQPYMMQQQSPYMMQQQSPYMMQQQSPYMVRQQSPYMMQQQSPYIQQQAFMPPSPGMAAPLLSPAGAASLMPQQYGIGYFQGGGASGAAAAAAGTQFGPMGGQGGSGAAGGYGPPPGEPGTDSILRDALMEDDEEDDDEWQQTQRGRRGGRGRGGRGRGGGAQGRGGPNGPPTRGAGGGGGGQGIRGGGYGGGGRGGNVYEALRGANATPSKAAQRRGWN</sequence>
<evidence type="ECO:0000256" key="9">
    <source>
        <dbReference type="PROSITE-ProRule" id="PRU00023"/>
    </source>
</evidence>
<feature type="compositionally biased region" description="Gly residues" evidence="11">
    <location>
        <begin position="4934"/>
        <end position="4956"/>
    </location>
</feature>
<feature type="region of interest" description="Disordered" evidence="11">
    <location>
        <begin position="4537"/>
        <end position="4569"/>
    </location>
</feature>
<dbReference type="GO" id="GO:0010468">
    <property type="term" value="P:regulation of gene expression"/>
    <property type="evidence" value="ECO:0007669"/>
    <property type="project" value="UniProtKB-ARBA"/>
</dbReference>
<feature type="region of interest" description="Disordered" evidence="11">
    <location>
        <begin position="4078"/>
        <end position="4099"/>
    </location>
</feature>
<proteinExistence type="predicted"/>
<feature type="domain" description="C3H1-type" evidence="12">
    <location>
        <begin position="4"/>
        <end position="31"/>
    </location>
</feature>
<keyword evidence="14" id="KW-1185">Reference proteome</keyword>
<dbReference type="InterPro" id="IPR000571">
    <property type="entry name" value="Znf_CCCH"/>
</dbReference>
<dbReference type="SMART" id="SM00356">
    <property type="entry name" value="ZnF_C3H1"/>
    <property type="match status" value="2"/>
</dbReference>
<dbReference type="PROSITE" id="PS50297">
    <property type="entry name" value="ANK_REP_REGION"/>
    <property type="match status" value="2"/>
</dbReference>
<evidence type="ECO:0000256" key="7">
    <source>
        <dbReference type="ARBA" id="ARBA00022833"/>
    </source>
</evidence>
<feature type="compositionally biased region" description="Low complexity" evidence="11">
    <location>
        <begin position="438"/>
        <end position="452"/>
    </location>
</feature>
<feature type="compositionally biased region" description="Gly residues" evidence="11">
    <location>
        <begin position="89"/>
        <end position="98"/>
    </location>
</feature>
<dbReference type="SMART" id="SM00248">
    <property type="entry name" value="ANK"/>
    <property type="match status" value="5"/>
</dbReference>
<feature type="compositionally biased region" description="Low complexity" evidence="11">
    <location>
        <begin position="99"/>
        <end position="109"/>
    </location>
</feature>
<organism evidence="13 14">
    <name type="scientific">Chlamydomonas schloesseri</name>
    <dbReference type="NCBI Taxonomy" id="2026947"/>
    <lineage>
        <taxon>Eukaryota</taxon>
        <taxon>Viridiplantae</taxon>
        <taxon>Chlorophyta</taxon>
        <taxon>core chlorophytes</taxon>
        <taxon>Chlorophyceae</taxon>
        <taxon>CS clade</taxon>
        <taxon>Chlamydomonadales</taxon>
        <taxon>Chlamydomonadaceae</taxon>
        <taxon>Chlamydomonas</taxon>
    </lineage>
</organism>
<feature type="region of interest" description="Disordered" evidence="11">
    <location>
        <begin position="1624"/>
        <end position="1688"/>
    </location>
</feature>
<dbReference type="Pfam" id="PF13637">
    <property type="entry name" value="Ank_4"/>
    <property type="match status" value="1"/>
</dbReference>
<dbReference type="SUPFAM" id="SSF48403">
    <property type="entry name" value="Ankyrin repeat"/>
    <property type="match status" value="1"/>
</dbReference>
<feature type="region of interest" description="Disordered" evidence="11">
    <location>
        <begin position="4861"/>
        <end position="4979"/>
    </location>
</feature>
<dbReference type="InterPro" id="IPR039904">
    <property type="entry name" value="TRANK1"/>
</dbReference>
<feature type="compositionally biased region" description="Gly residues" evidence="11">
    <location>
        <begin position="4861"/>
        <end position="4871"/>
    </location>
</feature>
<dbReference type="Proteomes" id="UP000613740">
    <property type="component" value="Unassembled WGS sequence"/>
</dbReference>
<dbReference type="Pfam" id="PF00642">
    <property type="entry name" value="zf-CCCH"/>
    <property type="match status" value="1"/>
</dbReference>
<feature type="region of interest" description="Disordered" evidence="11">
    <location>
        <begin position="4007"/>
        <end position="4036"/>
    </location>
</feature>
<feature type="region of interest" description="Disordered" evidence="11">
    <location>
        <begin position="477"/>
        <end position="526"/>
    </location>
</feature>
<feature type="compositionally biased region" description="Basic residues" evidence="11">
    <location>
        <begin position="4904"/>
        <end position="4915"/>
    </location>
</feature>
<dbReference type="Gene3D" id="1.25.40.20">
    <property type="entry name" value="Ankyrin repeat-containing domain"/>
    <property type="match status" value="2"/>
</dbReference>
<dbReference type="InterPro" id="IPR027417">
    <property type="entry name" value="P-loop_NTPase"/>
</dbReference>
<feature type="compositionally biased region" description="Gly residues" evidence="11">
    <location>
        <begin position="4916"/>
        <end position="4927"/>
    </location>
</feature>
<feature type="compositionally biased region" description="Low complexity" evidence="11">
    <location>
        <begin position="1540"/>
        <end position="1549"/>
    </location>
</feature>
<feature type="compositionally biased region" description="Low complexity" evidence="11">
    <location>
        <begin position="4628"/>
        <end position="4640"/>
    </location>
</feature>
<keyword evidence="4 10" id="KW-0863">Zinc-finger</keyword>
<dbReference type="SUPFAM" id="SSF52540">
    <property type="entry name" value="P-loop containing nucleoside triphosphate hydrolases"/>
    <property type="match status" value="1"/>
</dbReference>
<dbReference type="InterPro" id="IPR036770">
    <property type="entry name" value="Ankyrin_rpt-contain_sf"/>
</dbReference>
<feature type="zinc finger region" description="C3H1-type" evidence="10">
    <location>
        <begin position="57"/>
        <end position="84"/>
    </location>
</feature>
<feature type="compositionally biased region" description="Gly residues" evidence="11">
    <location>
        <begin position="1521"/>
        <end position="1532"/>
    </location>
</feature>
<keyword evidence="8" id="KW-0067">ATP-binding</keyword>
<dbReference type="PANTHER" id="PTHR21529">
    <property type="entry name" value="MAMMARY TURMOR VIRUS RECEPTOR HOMOLOG 1, 2 MTVR1, 2"/>
    <property type="match status" value="1"/>
</dbReference>
<dbReference type="GO" id="GO:0008270">
    <property type="term" value="F:zinc ion binding"/>
    <property type="evidence" value="ECO:0007669"/>
    <property type="project" value="UniProtKB-KW"/>
</dbReference>
<keyword evidence="5" id="KW-0378">Hydrolase</keyword>
<feature type="region of interest" description="Disordered" evidence="11">
    <location>
        <begin position="358"/>
        <end position="378"/>
    </location>
</feature>
<feature type="repeat" description="ANK" evidence="9">
    <location>
        <begin position="1020"/>
        <end position="1046"/>
    </location>
</feature>
<feature type="repeat" description="ANK" evidence="9">
    <location>
        <begin position="1377"/>
        <end position="1409"/>
    </location>
</feature>
<evidence type="ECO:0000313" key="13">
    <source>
        <dbReference type="EMBL" id="KAG2432292.1"/>
    </source>
</evidence>
<feature type="compositionally biased region" description="Acidic residues" evidence="11">
    <location>
        <begin position="2145"/>
        <end position="2158"/>
    </location>
</feature>
<evidence type="ECO:0000256" key="11">
    <source>
        <dbReference type="SAM" id="MobiDB-lite"/>
    </source>
</evidence>
<feature type="compositionally biased region" description="Acidic residues" evidence="11">
    <location>
        <begin position="4889"/>
        <end position="4899"/>
    </location>
</feature>
<accession>A0A835SS19</accession>
<keyword evidence="3" id="KW-0547">Nucleotide-binding</keyword>
<name>A0A835SS19_9CHLO</name>
<feature type="compositionally biased region" description="Acidic residues" evidence="11">
    <location>
        <begin position="2932"/>
        <end position="2952"/>
    </location>
</feature>
<feature type="domain" description="C3H1-type" evidence="12">
    <location>
        <begin position="57"/>
        <end position="84"/>
    </location>
</feature>
<feature type="compositionally biased region" description="Pro residues" evidence="11">
    <location>
        <begin position="110"/>
        <end position="122"/>
    </location>
</feature>
<dbReference type="InterPro" id="IPR036855">
    <property type="entry name" value="Znf_CCCH_sf"/>
</dbReference>
<evidence type="ECO:0000256" key="1">
    <source>
        <dbReference type="ARBA" id="ARBA00022723"/>
    </source>
</evidence>
<dbReference type="GO" id="GO:0016787">
    <property type="term" value="F:hydrolase activity"/>
    <property type="evidence" value="ECO:0007669"/>
    <property type="project" value="UniProtKB-KW"/>
</dbReference>
<gene>
    <name evidence="13" type="ORF">HYH02_013015</name>
</gene>
<dbReference type="PROSITE" id="PS50088">
    <property type="entry name" value="ANK_REPEAT"/>
    <property type="match status" value="2"/>
</dbReference>
<feature type="compositionally biased region" description="Low complexity" evidence="11">
    <location>
        <begin position="477"/>
        <end position="486"/>
    </location>
</feature>
<feature type="region of interest" description="Disordered" evidence="11">
    <location>
        <begin position="3650"/>
        <end position="3671"/>
    </location>
</feature>
<dbReference type="Pfam" id="PF12796">
    <property type="entry name" value="Ank_2"/>
    <property type="match status" value="1"/>
</dbReference>
<dbReference type="Gene3D" id="1.10.10.160">
    <property type="match status" value="1"/>
</dbReference>
<feature type="region of interest" description="Disordered" evidence="11">
    <location>
        <begin position="1167"/>
        <end position="1191"/>
    </location>
</feature>
<dbReference type="InterPro" id="IPR014017">
    <property type="entry name" value="DNA_helicase_UvrD-like_C"/>
</dbReference>
<dbReference type="EMBL" id="JAEHOD010000068">
    <property type="protein sequence ID" value="KAG2432292.1"/>
    <property type="molecule type" value="Genomic_DNA"/>
</dbReference>
<feature type="compositionally biased region" description="Acidic residues" evidence="11">
    <location>
        <begin position="1658"/>
        <end position="1688"/>
    </location>
</feature>
<feature type="compositionally biased region" description="Polar residues" evidence="11">
    <location>
        <begin position="4682"/>
        <end position="4697"/>
    </location>
</feature>
<reference evidence="13" key="1">
    <citation type="journal article" date="2020" name="bioRxiv">
        <title>Comparative genomics of Chlamydomonas.</title>
        <authorList>
            <person name="Craig R.J."/>
            <person name="Hasan A.R."/>
            <person name="Ness R.W."/>
            <person name="Keightley P.D."/>
        </authorList>
    </citation>
    <scope>NUCLEOTIDE SEQUENCE</scope>
    <source>
        <strain evidence="13">CCAP 11/173</strain>
    </source>
</reference>
<dbReference type="Gene3D" id="3.40.50.300">
    <property type="entry name" value="P-loop containing nucleotide triphosphate hydrolases"/>
    <property type="match status" value="2"/>
</dbReference>
<feature type="compositionally biased region" description="Low complexity" evidence="11">
    <location>
        <begin position="3650"/>
        <end position="3659"/>
    </location>
</feature>
<feature type="compositionally biased region" description="Gly residues" evidence="11">
    <location>
        <begin position="4026"/>
        <end position="4035"/>
    </location>
</feature>
<dbReference type="PROSITE" id="PS50103">
    <property type="entry name" value="ZF_C3H1"/>
    <property type="match status" value="2"/>
</dbReference>
<feature type="zinc finger region" description="C3H1-type" evidence="10">
    <location>
        <begin position="4"/>
        <end position="31"/>
    </location>
</feature>
<dbReference type="FunFam" id="4.10.1000.10:FF:000001">
    <property type="entry name" value="zinc finger CCCH domain-containing protein 15-like"/>
    <property type="match status" value="1"/>
</dbReference>
<evidence type="ECO:0000256" key="10">
    <source>
        <dbReference type="PROSITE-ProRule" id="PRU00723"/>
    </source>
</evidence>
<evidence type="ECO:0000256" key="8">
    <source>
        <dbReference type="ARBA" id="ARBA00022840"/>
    </source>
</evidence>
<evidence type="ECO:0000256" key="6">
    <source>
        <dbReference type="ARBA" id="ARBA00022806"/>
    </source>
</evidence>
<feature type="compositionally biased region" description="Low complexity" evidence="11">
    <location>
        <begin position="4537"/>
        <end position="4564"/>
    </location>
</feature>
<feature type="compositionally biased region" description="Low complexity" evidence="11">
    <location>
        <begin position="2914"/>
        <end position="2931"/>
    </location>
</feature>
<dbReference type="PANTHER" id="PTHR21529:SF4">
    <property type="entry name" value="TPR AND ANKYRIN REPEAT-CONTAINING PROTEIN 1"/>
    <property type="match status" value="1"/>
</dbReference>
<dbReference type="Gene3D" id="4.10.1000.10">
    <property type="entry name" value="Zinc finger, CCCH-type"/>
    <property type="match status" value="2"/>
</dbReference>
<keyword evidence="1 10" id="KW-0479">Metal-binding</keyword>
<feature type="compositionally biased region" description="Polar residues" evidence="11">
    <location>
        <begin position="424"/>
        <end position="437"/>
    </location>
</feature>
<protein>
    <recommendedName>
        <fullName evidence="12">C3H1-type domain-containing protein</fullName>
    </recommendedName>
</protein>
<feature type="region of interest" description="Disordered" evidence="11">
    <location>
        <begin position="394"/>
        <end position="454"/>
    </location>
</feature>